<evidence type="ECO:0000313" key="2">
    <source>
        <dbReference type="Proteomes" id="UP000308652"/>
    </source>
</evidence>
<reference evidence="1 2" key="1">
    <citation type="journal article" date="2019" name="Nat. Ecol. Evol.">
        <title>Megaphylogeny resolves global patterns of mushroom evolution.</title>
        <authorList>
            <person name="Varga T."/>
            <person name="Krizsan K."/>
            <person name="Foldi C."/>
            <person name="Dima B."/>
            <person name="Sanchez-Garcia M."/>
            <person name="Sanchez-Ramirez S."/>
            <person name="Szollosi G.J."/>
            <person name="Szarkandi J.G."/>
            <person name="Papp V."/>
            <person name="Albert L."/>
            <person name="Andreopoulos W."/>
            <person name="Angelini C."/>
            <person name="Antonin V."/>
            <person name="Barry K.W."/>
            <person name="Bougher N.L."/>
            <person name="Buchanan P."/>
            <person name="Buyck B."/>
            <person name="Bense V."/>
            <person name="Catcheside P."/>
            <person name="Chovatia M."/>
            <person name="Cooper J."/>
            <person name="Damon W."/>
            <person name="Desjardin D."/>
            <person name="Finy P."/>
            <person name="Geml J."/>
            <person name="Haridas S."/>
            <person name="Hughes K."/>
            <person name="Justo A."/>
            <person name="Karasinski D."/>
            <person name="Kautmanova I."/>
            <person name="Kiss B."/>
            <person name="Kocsube S."/>
            <person name="Kotiranta H."/>
            <person name="LaButti K.M."/>
            <person name="Lechner B.E."/>
            <person name="Liimatainen K."/>
            <person name="Lipzen A."/>
            <person name="Lukacs Z."/>
            <person name="Mihaltcheva S."/>
            <person name="Morgado L.N."/>
            <person name="Niskanen T."/>
            <person name="Noordeloos M.E."/>
            <person name="Ohm R.A."/>
            <person name="Ortiz-Santana B."/>
            <person name="Ovrebo C."/>
            <person name="Racz N."/>
            <person name="Riley R."/>
            <person name="Savchenko A."/>
            <person name="Shiryaev A."/>
            <person name="Soop K."/>
            <person name="Spirin V."/>
            <person name="Szebenyi C."/>
            <person name="Tomsovsky M."/>
            <person name="Tulloss R.E."/>
            <person name="Uehling J."/>
            <person name="Grigoriev I.V."/>
            <person name="Vagvolgyi C."/>
            <person name="Papp T."/>
            <person name="Martin F.M."/>
            <person name="Miettinen O."/>
            <person name="Hibbett D.S."/>
            <person name="Nagy L.G."/>
        </authorList>
    </citation>
    <scope>NUCLEOTIDE SEQUENCE [LARGE SCALE GENOMIC DNA]</scope>
    <source>
        <strain evidence="1 2">CBS 166.37</strain>
    </source>
</reference>
<dbReference type="STRING" id="68775.A0A5C3M927"/>
<dbReference type="OrthoDB" id="2595178at2759"/>
<dbReference type="Proteomes" id="UP000308652">
    <property type="component" value="Unassembled WGS sequence"/>
</dbReference>
<keyword evidence="2" id="KW-1185">Reference proteome</keyword>
<sequence>MSSSIDILLRPRPYANLSGNLLLLPLLPQKKPLKPLPSEIWTIIISHALVDKVTTTTQWPWSLLTICKAFKEIALPVLYSNARMSHITALEKFHDRLHIADQMWDSIRRIPYSTPGRWVQTLDLSGLVFTGQPQALILDSLLTKLFPLIPFLAYLFINPSFVLSRRALASLASREGAANIRALEGLCYLLPPSPTPDQDPFVQLLRRCPNLTFLEVIGQGPDPAELEFNYDDSDPFSMEAFKPLELPKLEVLTLLSMHNSPLMRALLASSLRSLRKLTLTPYDDVPYPASLVSHFISAQGETLRSLLLFTPKSWPTRLHPSPETLLITSPKLRHLSLENPLPNLSVTETHPIQILSIPRPNVDFWRVLERLFPHVPNLSILRMRDVRWLRKGMTTMAQGAGVQGEMKEWQRRLARRRIRLVDTDWNESEK</sequence>
<dbReference type="AlphaFoldDB" id="A0A5C3M927"/>
<proteinExistence type="predicted"/>
<protein>
    <recommendedName>
        <fullName evidence="3">F-box domain-containing protein</fullName>
    </recommendedName>
</protein>
<gene>
    <name evidence="1" type="ORF">BDQ12DRAFT_677437</name>
</gene>
<evidence type="ECO:0000313" key="1">
    <source>
        <dbReference type="EMBL" id="TFK41954.1"/>
    </source>
</evidence>
<evidence type="ECO:0008006" key="3">
    <source>
        <dbReference type="Google" id="ProtNLM"/>
    </source>
</evidence>
<accession>A0A5C3M927</accession>
<organism evidence="1 2">
    <name type="scientific">Crucibulum laeve</name>
    <dbReference type="NCBI Taxonomy" id="68775"/>
    <lineage>
        <taxon>Eukaryota</taxon>
        <taxon>Fungi</taxon>
        <taxon>Dikarya</taxon>
        <taxon>Basidiomycota</taxon>
        <taxon>Agaricomycotina</taxon>
        <taxon>Agaricomycetes</taxon>
        <taxon>Agaricomycetidae</taxon>
        <taxon>Agaricales</taxon>
        <taxon>Agaricineae</taxon>
        <taxon>Nidulariaceae</taxon>
        <taxon>Crucibulum</taxon>
    </lineage>
</organism>
<name>A0A5C3M927_9AGAR</name>
<dbReference type="EMBL" id="ML213593">
    <property type="protein sequence ID" value="TFK41954.1"/>
    <property type="molecule type" value="Genomic_DNA"/>
</dbReference>